<dbReference type="AlphaFoldDB" id="A0A221KGJ9"/>
<organism evidence="1 2">
    <name type="scientific">Vitreoscilla filiformis</name>
    <dbReference type="NCBI Taxonomy" id="63"/>
    <lineage>
        <taxon>Bacteria</taxon>
        <taxon>Pseudomonadati</taxon>
        <taxon>Pseudomonadota</taxon>
        <taxon>Betaproteobacteria</taxon>
        <taxon>Neisseriales</taxon>
        <taxon>Neisseriaceae</taxon>
        <taxon>Vitreoscilla</taxon>
    </lineage>
</organism>
<proteinExistence type="predicted"/>
<dbReference type="KEGG" id="vff:VITFI_CDS2281"/>
<name>A0A221KGJ9_VITFI</name>
<gene>
    <name evidence="1" type="ORF">VITFI_CDS2281</name>
</gene>
<accession>A0A221KGJ9</accession>
<keyword evidence="2" id="KW-1185">Reference proteome</keyword>
<reference evidence="1 2" key="1">
    <citation type="submission" date="2017-07" db="EMBL/GenBank/DDBJ databases">
        <title>Complete Genome Sequence of the cosmetic ferment Vitreoscilla filiformis (ATCC15551).</title>
        <authorList>
            <person name="Contreras S."/>
            <person name="Sagory-Zalkind P."/>
            <person name="Blanquart H."/>
            <person name="Iltis A."/>
            <person name="Morand S.C."/>
        </authorList>
    </citation>
    <scope>NUCLEOTIDE SEQUENCE [LARGE SCALE GENOMIC DNA]</scope>
    <source>
        <strain evidence="1 2">ATCC 15551</strain>
    </source>
</reference>
<evidence type="ECO:0000313" key="2">
    <source>
        <dbReference type="Proteomes" id="UP000199729"/>
    </source>
</evidence>
<protein>
    <submittedName>
        <fullName evidence="1">Uncharacterized protein</fullName>
    </submittedName>
</protein>
<dbReference type="EMBL" id="CP022423">
    <property type="protein sequence ID" value="ASM78059.1"/>
    <property type="molecule type" value="Genomic_DNA"/>
</dbReference>
<dbReference type="Proteomes" id="UP000199729">
    <property type="component" value="Chromosome"/>
</dbReference>
<evidence type="ECO:0000313" key="1">
    <source>
        <dbReference type="EMBL" id="ASM78059.1"/>
    </source>
</evidence>
<sequence>MQTLAIKSVVMDQPLGAARGAQAICATSDVTYAKHIAWGAHPCS</sequence>